<dbReference type="AlphaFoldDB" id="A0A914B9W3"/>
<feature type="domain" description="BEN" evidence="2">
    <location>
        <begin position="646"/>
        <end position="752"/>
    </location>
</feature>
<evidence type="ECO:0000259" key="2">
    <source>
        <dbReference type="PROSITE" id="PS51457"/>
    </source>
</evidence>
<dbReference type="OrthoDB" id="10388885at2759"/>
<reference evidence="3" key="1">
    <citation type="submission" date="2022-11" db="UniProtKB">
        <authorList>
            <consortium name="EnsemblMetazoa"/>
        </authorList>
    </citation>
    <scope>IDENTIFICATION</scope>
</reference>
<feature type="region of interest" description="Disordered" evidence="1">
    <location>
        <begin position="356"/>
        <end position="376"/>
    </location>
</feature>
<dbReference type="CTD" id="5546"/>
<dbReference type="PROSITE" id="PS51457">
    <property type="entry name" value="BEN"/>
    <property type="match status" value="1"/>
</dbReference>
<dbReference type="InterPro" id="IPR018379">
    <property type="entry name" value="BEN_domain"/>
</dbReference>
<feature type="compositionally biased region" description="Basic residues" evidence="1">
    <location>
        <begin position="129"/>
        <end position="141"/>
    </location>
</feature>
<dbReference type="EnsemblMetazoa" id="XM_038216958.1">
    <property type="protein sequence ID" value="XP_038072886.1"/>
    <property type="gene ID" value="LOC119741221"/>
</dbReference>
<feature type="region of interest" description="Disordered" evidence="1">
    <location>
        <begin position="420"/>
        <end position="461"/>
    </location>
</feature>
<keyword evidence="4" id="KW-1185">Reference proteome</keyword>
<feature type="region of interest" description="Disordered" evidence="1">
    <location>
        <begin position="511"/>
        <end position="536"/>
    </location>
</feature>
<proteinExistence type="predicted"/>
<feature type="compositionally biased region" description="Polar residues" evidence="1">
    <location>
        <begin position="420"/>
        <end position="444"/>
    </location>
</feature>
<feature type="compositionally biased region" description="Basic and acidic residues" evidence="1">
    <location>
        <begin position="164"/>
        <end position="174"/>
    </location>
</feature>
<dbReference type="GeneID" id="119741221"/>
<feature type="compositionally biased region" description="Polar residues" evidence="1">
    <location>
        <begin position="525"/>
        <end position="536"/>
    </location>
</feature>
<feature type="region of interest" description="Disordered" evidence="1">
    <location>
        <begin position="1"/>
        <end position="195"/>
    </location>
</feature>
<evidence type="ECO:0000256" key="1">
    <source>
        <dbReference type="SAM" id="MobiDB-lite"/>
    </source>
</evidence>
<feature type="compositionally biased region" description="Low complexity" evidence="1">
    <location>
        <begin position="445"/>
        <end position="456"/>
    </location>
</feature>
<evidence type="ECO:0000313" key="4">
    <source>
        <dbReference type="Proteomes" id="UP000887568"/>
    </source>
</evidence>
<sequence length="944" mass="102997">MSLVNYYSSSDDESSNGEEKTEEKPNVEFRSVKLEEHEESSAMSEHSEERPRTKSSLFSTLPAPKSSERDVPEESGSFPAPATGTTSSSMGGLLNLPAPKKKSAQPIKITAPSLPEINSDDEDDEPVTKKAKPAKTKRNPGHRSLGSPVKTAIASHSSHNHLTGGDHLETRDRSPSGLDPSLLRKRKGSKETGEHTMEELLDMSRSAMEQLHQKLELQRQQMALLSGGGLSQMNSASLLAKGGPADIAVSSAAQLQGLTQALPTSLCFQGNPLLNASLHPGLMPLMQTHGLDLQTHAGLLGSQKLPFVSPVNASAVNHDLTKSLLNHFPFAPINPSSVGLQPFPLGSTMGISQPLAQPSMAPNTHRPSPPVDSNQEVHNNCCSACLKRIDLLEQKVSKISELLISKKLVQGSAALPMTNPFPTSTSVASQSASPQDTRTSLKINSSVGSSPIPSLSTAQGGHEFQNASMEAVHVETLSPCQSTALPRIVYPHQLASPPVPVKVALAAEHRDQRKSSNPPIAPKITQASANACPRQSGNLPVPVKITSATDHAYSSKTNDTLLLSKGTFPTDNDKYAYQSLMRYRGTSKLFMIDNELHQAQKSNQGSDDSGEDLQQLDALQFPLEIYSAADFESLPPKIQYILDVVGRDTQGKVNKLVIKEDILTSLAPYIKDRNSVSRRLADVMFTDDERCYCNCSGWRKPAALDPIRMQALTDAVFKLCPCPEEQKKHLWHECVKSIDAASRHIVRVRKNKGKMPRHGKWLPLSHQEQVGEADSVAALMGPDPSEEGMDYDNLPMWLQSVLNITHRNTNGKVCKVEIKEPVLIRFIYLSNSRLSVACQLADVLFTRAERKRATCLGRHGTRQLDPIRVDALREGSFRICPAPLTEQKQLWSYCMNAIDTLSVNPDMNYPTSSATLVHPMIKEEDPNSELDAFCEDGNQSTADD</sequence>
<dbReference type="GO" id="GO:0003677">
    <property type="term" value="F:DNA binding"/>
    <property type="evidence" value="ECO:0007669"/>
    <property type="project" value="InterPro"/>
</dbReference>
<dbReference type="RefSeq" id="XP_038072886.1">
    <property type="nucleotide sequence ID" value="XM_038216958.1"/>
</dbReference>
<evidence type="ECO:0000313" key="3">
    <source>
        <dbReference type="EnsemblMetazoa" id="XP_038072886.1"/>
    </source>
</evidence>
<accession>A0A914B9W3</accession>
<dbReference type="Proteomes" id="UP000887568">
    <property type="component" value="Unplaced"/>
</dbReference>
<name>A0A914B9W3_PATMI</name>
<organism evidence="3 4">
    <name type="scientific">Patiria miniata</name>
    <name type="common">Bat star</name>
    <name type="synonym">Asterina miniata</name>
    <dbReference type="NCBI Taxonomy" id="46514"/>
    <lineage>
        <taxon>Eukaryota</taxon>
        <taxon>Metazoa</taxon>
        <taxon>Echinodermata</taxon>
        <taxon>Eleutherozoa</taxon>
        <taxon>Asterozoa</taxon>
        <taxon>Asteroidea</taxon>
        <taxon>Valvatacea</taxon>
        <taxon>Valvatida</taxon>
        <taxon>Asterinidae</taxon>
        <taxon>Patiria</taxon>
    </lineage>
</organism>
<feature type="compositionally biased region" description="Basic and acidic residues" evidence="1">
    <location>
        <begin position="17"/>
        <end position="52"/>
    </location>
</feature>
<protein>
    <recommendedName>
        <fullName evidence="2">BEN domain-containing protein</fullName>
    </recommendedName>
</protein>